<gene>
    <name evidence="1" type="ORF">X801_03784</name>
</gene>
<name>A0A1S8X0Y5_OPIVI</name>
<accession>A0A1S8X0Y5</accession>
<evidence type="ECO:0000313" key="1">
    <source>
        <dbReference type="EMBL" id="OON20337.1"/>
    </source>
</evidence>
<dbReference type="AlphaFoldDB" id="A0A1S8X0Y5"/>
<reference evidence="1 2" key="1">
    <citation type="submission" date="2015-03" db="EMBL/GenBank/DDBJ databases">
        <title>Draft genome of the nematode, Opisthorchis viverrini.</title>
        <authorList>
            <person name="Mitreva M."/>
        </authorList>
    </citation>
    <scope>NUCLEOTIDE SEQUENCE [LARGE SCALE GENOMIC DNA]</scope>
    <source>
        <strain evidence="1">Khon Kaen</strain>
    </source>
</reference>
<sequence>MIIDRFAILSFRTRGDLTLYTQHTSADHLKASSTHITGDKTARSRRTCATRKRRTKSHYNRVLEDSCDALDSSWDHNNGYLTNGLCIDNVHSNRSPDACVEFPMVDSDSEDHGRSNQLDADSASHLTLFRISKYPQSTSPGANRDAIF</sequence>
<proteinExistence type="predicted"/>
<dbReference type="Proteomes" id="UP000243686">
    <property type="component" value="Unassembled WGS sequence"/>
</dbReference>
<evidence type="ECO:0000313" key="2">
    <source>
        <dbReference type="Proteomes" id="UP000243686"/>
    </source>
</evidence>
<organism evidence="1 2">
    <name type="scientific">Opisthorchis viverrini</name>
    <name type="common">Southeast Asian liver fluke</name>
    <dbReference type="NCBI Taxonomy" id="6198"/>
    <lineage>
        <taxon>Eukaryota</taxon>
        <taxon>Metazoa</taxon>
        <taxon>Spiralia</taxon>
        <taxon>Lophotrochozoa</taxon>
        <taxon>Platyhelminthes</taxon>
        <taxon>Trematoda</taxon>
        <taxon>Digenea</taxon>
        <taxon>Opisthorchiida</taxon>
        <taxon>Opisthorchiata</taxon>
        <taxon>Opisthorchiidae</taxon>
        <taxon>Opisthorchis</taxon>
    </lineage>
</organism>
<keyword evidence="2" id="KW-1185">Reference proteome</keyword>
<dbReference type="EMBL" id="KV892702">
    <property type="protein sequence ID" value="OON20337.1"/>
    <property type="molecule type" value="Genomic_DNA"/>
</dbReference>
<protein>
    <submittedName>
        <fullName evidence="1">Uncharacterized protein</fullName>
    </submittedName>
</protein>